<keyword evidence="2" id="KW-0784">Thiamine biosynthesis</keyword>
<evidence type="ECO:0000313" key="4">
    <source>
        <dbReference type="EMBL" id="MFC0524409.1"/>
    </source>
</evidence>
<accession>A0ABV6LPR9</accession>
<dbReference type="InterPro" id="IPR013785">
    <property type="entry name" value="Aldolase_TIM"/>
</dbReference>
<dbReference type="CDD" id="cd00564">
    <property type="entry name" value="TMP_TenI"/>
    <property type="match status" value="1"/>
</dbReference>
<reference evidence="4 5" key="1">
    <citation type="submission" date="2024-09" db="EMBL/GenBank/DDBJ databases">
        <authorList>
            <person name="Sun Q."/>
            <person name="Mori K."/>
        </authorList>
    </citation>
    <scope>NUCLEOTIDE SEQUENCE [LARGE SCALE GENOMIC DNA]</scope>
    <source>
        <strain evidence="4 5">NCAIM B.02529</strain>
    </source>
</reference>
<gene>
    <name evidence="4" type="ORF">ACFFGV_12615</name>
</gene>
<evidence type="ECO:0000256" key="1">
    <source>
        <dbReference type="ARBA" id="ARBA00004948"/>
    </source>
</evidence>
<dbReference type="PANTHER" id="PTHR20857:SF22">
    <property type="entry name" value="THIAZOLE TAUTOMERASE"/>
    <property type="match status" value="1"/>
</dbReference>
<dbReference type="PANTHER" id="PTHR20857">
    <property type="entry name" value="THIAMINE-PHOSPHATE PYROPHOSPHORYLASE"/>
    <property type="match status" value="1"/>
</dbReference>
<dbReference type="InterPro" id="IPR022998">
    <property type="entry name" value="ThiamineP_synth_TenI"/>
</dbReference>
<evidence type="ECO:0000259" key="3">
    <source>
        <dbReference type="Pfam" id="PF02581"/>
    </source>
</evidence>
<comment type="caution">
    <text evidence="4">The sequence shown here is derived from an EMBL/GenBank/DDBJ whole genome shotgun (WGS) entry which is preliminary data.</text>
</comment>
<sequence length="198" mass="21741">MELHALSNGSMSMKEFVDKAIEIYPYVDYIHVREKQRTARELVYWIETLLENGVPADRLVINDRVDVAYVTGIGGVHLGETGLSPAVVPAFFKGLRAGKSVHSPRGAMDAEREGADYLFFGHVFHSTSKEGVSPRGLETFQIINEMVDIPVIAIGGITPDNIAQVMRKGAAGAAAMSFLWDSEDAKEAAKQLREGWFS</sequence>
<evidence type="ECO:0000313" key="5">
    <source>
        <dbReference type="Proteomes" id="UP001589836"/>
    </source>
</evidence>
<keyword evidence="5" id="KW-1185">Reference proteome</keyword>
<name>A0ABV6LPR9_9BACI</name>
<organism evidence="4 5">
    <name type="scientific">Pontibacillus salicampi</name>
    <dbReference type="NCBI Taxonomy" id="1449801"/>
    <lineage>
        <taxon>Bacteria</taxon>
        <taxon>Bacillati</taxon>
        <taxon>Bacillota</taxon>
        <taxon>Bacilli</taxon>
        <taxon>Bacillales</taxon>
        <taxon>Bacillaceae</taxon>
        <taxon>Pontibacillus</taxon>
    </lineage>
</organism>
<protein>
    <submittedName>
        <fullName evidence="4">Thiamine phosphate synthase</fullName>
    </submittedName>
</protein>
<dbReference type="SUPFAM" id="SSF51391">
    <property type="entry name" value="Thiamin phosphate synthase"/>
    <property type="match status" value="1"/>
</dbReference>
<dbReference type="Proteomes" id="UP001589836">
    <property type="component" value="Unassembled WGS sequence"/>
</dbReference>
<evidence type="ECO:0000256" key="2">
    <source>
        <dbReference type="ARBA" id="ARBA00022977"/>
    </source>
</evidence>
<dbReference type="Gene3D" id="3.20.20.70">
    <property type="entry name" value="Aldolase class I"/>
    <property type="match status" value="1"/>
</dbReference>
<proteinExistence type="predicted"/>
<dbReference type="RefSeq" id="WP_377348358.1">
    <property type="nucleotide sequence ID" value="NZ_JBHLTP010000011.1"/>
</dbReference>
<dbReference type="EMBL" id="JBHLTP010000011">
    <property type="protein sequence ID" value="MFC0524409.1"/>
    <property type="molecule type" value="Genomic_DNA"/>
</dbReference>
<dbReference type="InterPro" id="IPR036206">
    <property type="entry name" value="ThiamineP_synth_sf"/>
</dbReference>
<feature type="domain" description="Thiamine phosphate synthase/TenI" evidence="3">
    <location>
        <begin position="13"/>
        <end position="177"/>
    </location>
</feature>
<comment type="pathway">
    <text evidence="1">Cofactor biosynthesis; thiamine diphosphate biosynthesis.</text>
</comment>
<dbReference type="Pfam" id="PF02581">
    <property type="entry name" value="TMP-TENI"/>
    <property type="match status" value="1"/>
</dbReference>